<sequence length="196" mass="21428">MRLKTALLAIFLLSLADLVLYGCYCDCDFAPTGTFEICSIDLLSIDNAGGSPATASDTVLADAYAIEITLNITQEDICSHSFLMNSAFAASCNCPDAFFENRNPVTEVHIYTVNDFSTTYDAGDEVTSLFYRYLGHEYEPINSFLRPQNAASVTPIKVRALLMEAPAIKGNHSFEVELIMQDSTVVSATTSSIYLK</sequence>
<reference evidence="1 2" key="1">
    <citation type="submission" date="2019-09" db="EMBL/GenBank/DDBJ databases">
        <title>Genomes of family Cryomorphaceae.</title>
        <authorList>
            <person name="Bowman J.P."/>
        </authorList>
    </citation>
    <scope>NUCLEOTIDE SEQUENCE [LARGE SCALE GENOMIC DNA]</scope>
    <source>
        <strain evidence="1 2">LMG 25704</strain>
    </source>
</reference>
<proteinExistence type="predicted"/>
<dbReference type="OrthoDB" id="1443438at2"/>
<dbReference type="Pfam" id="PF16437">
    <property type="entry name" value="DUF5034"/>
    <property type="match status" value="1"/>
</dbReference>
<dbReference type="AlphaFoldDB" id="A0A6N6RLZ3"/>
<keyword evidence="2" id="KW-1185">Reference proteome</keyword>
<evidence type="ECO:0000313" key="1">
    <source>
        <dbReference type="EMBL" id="KAB2814590.1"/>
    </source>
</evidence>
<comment type="caution">
    <text evidence="1">The sequence shown here is derived from an EMBL/GenBank/DDBJ whole genome shotgun (WGS) entry which is preliminary data.</text>
</comment>
<protein>
    <submittedName>
        <fullName evidence="1">DUF5034 domain-containing protein</fullName>
    </submittedName>
</protein>
<organism evidence="1 2">
    <name type="scientific">Phaeocystidibacter luteus</name>
    <dbReference type="NCBI Taxonomy" id="911197"/>
    <lineage>
        <taxon>Bacteria</taxon>
        <taxon>Pseudomonadati</taxon>
        <taxon>Bacteroidota</taxon>
        <taxon>Flavobacteriia</taxon>
        <taxon>Flavobacteriales</taxon>
        <taxon>Phaeocystidibacteraceae</taxon>
        <taxon>Phaeocystidibacter</taxon>
    </lineage>
</organism>
<dbReference type="RefSeq" id="WP_151666168.1">
    <property type="nucleotide sequence ID" value="NZ_WBVO01000001.1"/>
</dbReference>
<gene>
    <name evidence="1" type="ORF">F8C67_02285</name>
</gene>
<name>A0A6N6RLZ3_9FLAO</name>
<accession>A0A6N6RLZ3</accession>
<dbReference type="EMBL" id="WBVO01000001">
    <property type="protein sequence ID" value="KAB2814590.1"/>
    <property type="molecule type" value="Genomic_DNA"/>
</dbReference>
<dbReference type="Proteomes" id="UP000468650">
    <property type="component" value="Unassembled WGS sequence"/>
</dbReference>
<dbReference type="InterPro" id="IPR032215">
    <property type="entry name" value="DUF5034"/>
</dbReference>
<evidence type="ECO:0000313" key="2">
    <source>
        <dbReference type="Proteomes" id="UP000468650"/>
    </source>
</evidence>